<dbReference type="SUPFAM" id="SSF53335">
    <property type="entry name" value="S-adenosyl-L-methionine-dependent methyltransferases"/>
    <property type="match status" value="1"/>
</dbReference>
<comment type="caution">
    <text evidence="2">The sequence shown here is derived from an EMBL/GenBank/DDBJ whole genome shotgun (WGS) entry which is preliminary data.</text>
</comment>
<gene>
    <name evidence="2" type="ORF">CYMTET_3667</name>
</gene>
<keyword evidence="1" id="KW-1133">Transmembrane helix</keyword>
<keyword evidence="1" id="KW-0812">Transmembrane</keyword>
<name>A0AAE0LKT9_9CHLO</name>
<evidence type="ECO:0000256" key="1">
    <source>
        <dbReference type="SAM" id="Phobius"/>
    </source>
</evidence>
<feature type="transmembrane region" description="Helical" evidence="1">
    <location>
        <begin position="12"/>
        <end position="30"/>
    </location>
</feature>
<keyword evidence="1" id="KW-0472">Membrane</keyword>
<dbReference type="EMBL" id="LGRX02000339">
    <property type="protein sequence ID" value="KAK3288873.1"/>
    <property type="molecule type" value="Genomic_DNA"/>
</dbReference>
<protein>
    <submittedName>
        <fullName evidence="2">Uncharacterized protein</fullName>
    </submittedName>
</protein>
<evidence type="ECO:0000313" key="2">
    <source>
        <dbReference type="EMBL" id="KAK3288873.1"/>
    </source>
</evidence>
<dbReference type="AlphaFoldDB" id="A0AAE0LKT9"/>
<dbReference type="Gene3D" id="3.40.50.150">
    <property type="entry name" value="Vaccinia Virus protein VP39"/>
    <property type="match status" value="1"/>
</dbReference>
<reference evidence="2 3" key="1">
    <citation type="journal article" date="2015" name="Genome Biol. Evol.">
        <title>Comparative Genomics of a Bacterivorous Green Alga Reveals Evolutionary Causalities and Consequences of Phago-Mixotrophic Mode of Nutrition.</title>
        <authorList>
            <person name="Burns J.A."/>
            <person name="Paasch A."/>
            <person name="Narechania A."/>
            <person name="Kim E."/>
        </authorList>
    </citation>
    <scope>NUCLEOTIDE SEQUENCE [LARGE SCALE GENOMIC DNA]</scope>
    <source>
        <strain evidence="2 3">PLY_AMNH</strain>
    </source>
</reference>
<organism evidence="2 3">
    <name type="scientific">Cymbomonas tetramitiformis</name>
    <dbReference type="NCBI Taxonomy" id="36881"/>
    <lineage>
        <taxon>Eukaryota</taxon>
        <taxon>Viridiplantae</taxon>
        <taxon>Chlorophyta</taxon>
        <taxon>Pyramimonadophyceae</taxon>
        <taxon>Pyramimonadales</taxon>
        <taxon>Pyramimonadaceae</taxon>
        <taxon>Cymbomonas</taxon>
    </lineage>
</organism>
<evidence type="ECO:0000313" key="3">
    <source>
        <dbReference type="Proteomes" id="UP001190700"/>
    </source>
</evidence>
<accession>A0AAE0LKT9</accession>
<dbReference type="Proteomes" id="UP001190700">
    <property type="component" value="Unassembled WGS sequence"/>
</dbReference>
<dbReference type="InterPro" id="IPR029063">
    <property type="entry name" value="SAM-dependent_MTases_sf"/>
</dbReference>
<proteinExistence type="predicted"/>
<keyword evidence="3" id="KW-1185">Reference proteome</keyword>
<sequence length="281" mass="31583">MRVQAKNVLIMSLRHTLVLLIGAFLGYYSSNILLVGVPRSAEQHAGTVEASWQAVALQTGTDKSGNPHVEPCFSNKLHCNNYSAMYEEFLTPYRSLPAKILEIGLGCDMIYGPGKSLDLWTRYFTNPLVEITFIELDAQCVQRFGEQIYKNGKKVSVVAGDQANVSLLAEVTRRYGPFDVVIDDGGHTFHQQRTCIEFFLNTGLKSSGLLFIEDLHTSFLWKPDVAGADRVNFAFRQLSDVLLSSGLPDKRYTPTDKTVLNVARFVRWFGCQRRACFIRKT</sequence>